<evidence type="ECO:0000313" key="1">
    <source>
        <dbReference type="EMBL" id="PSU28186.1"/>
    </source>
</evidence>
<evidence type="ECO:0000313" key="2">
    <source>
        <dbReference type="Proteomes" id="UP000240254"/>
    </source>
</evidence>
<gene>
    <name evidence="1" type="ORF">CTM88_13715</name>
</gene>
<dbReference type="RefSeq" id="WP_065177185.1">
    <property type="nucleotide sequence ID" value="NZ_LZFA01000054.1"/>
</dbReference>
<dbReference type="OrthoDB" id="8884239at2"/>
<accession>A0A2T3IIL9</accession>
<organism evidence="1 2">
    <name type="scientific">Photobacterium aquimaris</name>
    <dbReference type="NCBI Taxonomy" id="512643"/>
    <lineage>
        <taxon>Bacteria</taxon>
        <taxon>Pseudomonadati</taxon>
        <taxon>Pseudomonadota</taxon>
        <taxon>Gammaproteobacteria</taxon>
        <taxon>Vibrionales</taxon>
        <taxon>Vibrionaceae</taxon>
        <taxon>Photobacterium</taxon>
    </lineage>
</organism>
<sequence>MLIDRVTSKRIQPNEVACIQSGRYALIGKEFDESYEQSLILEPNIPAKVEGKFSSEVGFAQLSDELFTNDDILRAEQQLKVIYDAIYQINAKFDASDLKRFSHFLPPEVSKNITPNELDIGIEEAFSNGVLFQINSSPRMSMRYDTELLPTSRVKRYANNYQAHLVAHSECWQQRTIVGIVPKKLMAKVSEDEVAIYENIVYARLIDNLFNYLTMYQLRLEEIVTFIGKFGTLDSGNKDHRYITQLTQDWGRAYEDSDETMEQLQVQTESTLEKVKSSIRKLSQLRSDKLYQAIPRTAKVPMELKQTNILVHDKNYRRAAKIWRVWLKNANTDRLSPQKLLEQKQRNFIQYQSYVDQTLRQVFVNLGWSLTKASKGYKLSHDNTFGLELEHSNKGEWRLVRKENLIARMVLLSEPLVEEISENELSTGELLICPENNTVSENDDIIVISPIDLHGKEKLAGKLQQQILKVIISEYLTDFKVKLPTAIDELYQGKFDYSLSDEELSIARKHANTDLYGAIVTKSNISKYLKQCPVCSQQAHESNIQQSSESYFNASCRNKECKATWTLDVKRALFILNDGNLSNGRFSFNIHLDHQLFESEGNSSNLHSASSITNMS</sequence>
<evidence type="ECO:0008006" key="3">
    <source>
        <dbReference type="Google" id="ProtNLM"/>
    </source>
</evidence>
<name>A0A2T3IIL9_9GAMM</name>
<reference evidence="1 2" key="1">
    <citation type="submission" date="2018-03" db="EMBL/GenBank/DDBJ databases">
        <title>Whole genome sequencing of Histamine producing bacteria.</title>
        <authorList>
            <person name="Butler K."/>
        </authorList>
    </citation>
    <scope>NUCLEOTIDE SEQUENCE [LARGE SCALE GENOMIC DNA]</scope>
    <source>
        <strain evidence="1 2">BS2</strain>
    </source>
</reference>
<comment type="caution">
    <text evidence="1">The sequence shown here is derived from an EMBL/GenBank/DDBJ whole genome shotgun (WGS) entry which is preliminary data.</text>
</comment>
<dbReference type="AlphaFoldDB" id="A0A2T3IIL9"/>
<proteinExistence type="predicted"/>
<dbReference type="Proteomes" id="UP000240254">
    <property type="component" value="Unassembled WGS sequence"/>
</dbReference>
<protein>
    <recommendedName>
        <fullName evidence="3">DUF2357 domain-containing protein</fullName>
    </recommendedName>
</protein>
<dbReference type="EMBL" id="PYMK01000014">
    <property type="protein sequence ID" value="PSU28186.1"/>
    <property type="molecule type" value="Genomic_DNA"/>
</dbReference>